<dbReference type="RefSeq" id="WP_129442629.1">
    <property type="nucleotide sequence ID" value="NZ_CP035492.1"/>
</dbReference>
<evidence type="ECO:0000256" key="2">
    <source>
        <dbReference type="ARBA" id="ARBA00022723"/>
    </source>
</evidence>
<dbReference type="Pfam" id="PF05163">
    <property type="entry name" value="DinB"/>
    <property type="match status" value="1"/>
</dbReference>
<name>A0A4V0YFG9_9BACL</name>
<organism evidence="4 5">
    <name type="scientific">Paenibacillus protaetiae</name>
    <dbReference type="NCBI Taxonomy" id="2509456"/>
    <lineage>
        <taxon>Bacteria</taxon>
        <taxon>Bacillati</taxon>
        <taxon>Bacillota</taxon>
        <taxon>Bacilli</taxon>
        <taxon>Bacillales</taxon>
        <taxon>Paenibacillaceae</taxon>
        <taxon>Paenibacillus</taxon>
    </lineage>
</organism>
<evidence type="ECO:0000256" key="3">
    <source>
        <dbReference type="PIRSR" id="PIRSR607837-1"/>
    </source>
</evidence>
<gene>
    <name evidence="4" type="ORF">ET464_16080</name>
</gene>
<sequence length="158" mass="17130">MYTTIKSFVDDYAIERQSTQKLLDALTDESLAQEALPGAGNWSIGKLAWHLVPSGGVLSYGGVALDPPSKEAAYPASAAEIAELYRRSAASVTEAVAQKWTDADLSKEMNLFGRTFTAGSFLTLFMKHEIHHRGQLTILMRLAGLPVAGVYGPSKDER</sequence>
<dbReference type="GO" id="GO:0046872">
    <property type="term" value="F:metal ion binding"/>
    <property type="evidence" value="ECO:0007669"/>
    <property type="project" value="UniProtKB-KW"/>
</dbReference>
<dbReference type="AlphaFoldDB" id="A0A4V0YFG9"/>
<dbReference type="Gene3D" id="1.20.120.450">
    <property type="entry name" value="dinb family like domain"/>
    <property type="match status" value="1"/>
</dbReference>
<evidence type="ECO:0000313" key="5">
    <source>
        <dbReference type="Proteomes" id="UP000293568"/>
    </source>
</evidence>
<keyword evidence="2 3" id="KW-0479">Metal-binding</keyword>
<accession>A0A4V0YFG9</accession>
<comment type="similarity">
    <text evidence="1">Belongs to the DinB family.</text>
</comment>
<dbReference type="InterPro" id="IPR007837">
    <property type="entry name" value="DinB"/>
</dbReference>
<feature type="binding site" evidence="3">
    <location>
        <position position="50"/>
    </location>
    <ligand>
        <name>a divalent metal cation</name>
        <dbReference type="ChEBI" id="CHEBI:60240"/>
    </ligand>
</feature>
<protein>
    <recommendedName>
        <fullName evidence="6">Damage-inducible protein DinB</fullName>
    </recommendedName>
</protein>
<evidence type="ECO:0000313" key="4">
    <source>
        <dbReference type="EMBL" id="QAY67671.1"/>
    </source>
</evidence>
<reference evidence="4 5" key="1">
    <citation type="submission" date="2019-01" db="EMBL/GenBank/DDBJ databases">
        <title>Genome sequencing of strain FW100M-2.</title>
        <authorList>
            <person name="Heo J."/>
            <person name="Kim S.-J."/>
            <person name="Kim J.-S."/>
            <person name="Hong S.-B."/>
            <person name="Kwon S.-W."/>
        </authorList>
    </citation>
    <scope>NUCLEOTIDE SEQUENCE [LARGE SCALE GENOMIC DNA]</scope>
    <source>
        <strain evidence="4 5">FW100M-2</strain>
    </source>
</reference>
<evidence type="ECO:0000256" key="1">
    <source>
        <dbReference type="ARBA" id="ARBA00008635"/>
    </source>
</evidence>
<dbReference type="KEGG" id="pprt:ET464_16080"/>
<dbReference type="InterPro" id="IPR034660">
    <property type="entry name" value="DinB/YfiT-like"/>
</dbReference>
<dbReference type="OrthoDB" id="119432at2"/>
<dbReference type="Proteomes" id="UP000293568">
    <property type="component" value="Chromosome"/>
</dbReference>
<feature type="binding site" evidence="3">
    <location>
        <position position="132"/>
    </location>
    <ligand>
        <name>a divalent metal cation</name>
        <dbReference type="ChEBI" id="CHEBI:60240"/>
    </ligand>
</feature>
<evidence type="ECO:0008006" key="6">
    <source>
        <dbReference type="Google" id="ProtNLM"/>
    </source>
</evidence>
<keyword evidence="5" id="KW-1185">Reference proteome</keyword>
<dbReference type="EMBL" id="CP035492">
    <property type="protein sequence ID" value="QAY67671.1"/>
    <property type="molecule type" value="Genomic_DNA"/>
</dbReference>
<feature type="binding site" evidence="3">
    <location>
        <position position="128"/>
    </location>
    <ligand>
        <name>a divalent metal cation</name>
        <dbReference type="ChEBI" id="CHEBI:60240"/>
    </ligand>
</feature>
<proteinExistence type="inferred from homology"/>
<dbReference type="SUPFAM" id="SSF109854">
    <property type="entry name" value="DinB/YfiT-like putative metalloenzymes"/>
    <property type="match status" value="1"/>
</dbReference>